<comment type="caution">
    <text evidence="4">Lacks conserved residue(s) required for the propagation of feature annotation.</text>
</comment>
<sequence length="230" mass="25555">MSRASLEKKPREVAEMFDGVARRYDRTNSVLTLGYDRRWREMTRRVLDAQPGEKILDLAAGTAVSTVAFARTGAYCVAADFSVGMLSSGAAREIPKVAADAMRLPFADDSFDAVTVVFGIRNFFDTQAALAEMHRVVKPGGRLLVCEFANPRFKPFRALFHWGMKRVAPVIAKVVSSNPEAYRYLGESIKDWYSQRGLAEIVAKAGWSEVEWMNLTFGVVALHRGKKAQG</sequence>
<dbReference type="CDD" id="cd02440">
    <property type="entry name" value="AdoMet_MTases"/>
    <property type="match status" value="1"/>
</dbReference>
<dbReference type="KEGG" id="kphy:AOZ06_50290"/>
<evidence type="ECO:0000313" key="6">
    <source>
        <dbReference type="Proteomes" id="UP000063699"/>
    </source>
</evidence>
<dbReference type="RefSeq" id="WP_054295854.1">
    <property type="nucleotide sequence ID" value="NZ_CP012752.1"/>
</dbReference>
<keyword evidence="5" id="KW-0830">Ubiquinone</keyword>
<keyword evidence="3 4" id="KW-0949">S-adenosyl-L-methionine</keyword>
<dbReference type="GO" id="GO:0009234">
    <property type="term" value="P:menaquinone biosynthetic process"/>
    <property type="evidence" value="ECO:0007669"/>
    <property type="project" value="UniProtKB-UniRule"/>
</dbReference>
<dbReference type="Proteomes" id="UP000063699">
    <property type="component" value="Chromosome"/>
</dbReference>
<dbReference type="GO" id="GO:0032259">
    <property type="term" value="P:methylation"/>
    <property type="evidence" value="ECO:0007669"/>
    <property type="project" value="UniProtKB-KW"/>
</dbReference>
<dbReference type="OrthoDB" id="9808140at2"/>
<dbReference type="NCBIfam" id="NF001241">
    <property type="entry name" value="PRK00216.1-2"/>
    <property type="match status" value="1"/>
</dbReference>
<comment type="function">
    <text evidence="4">Methyltransferase required for the conversion of demethylmenaquinol (DMKH2) to menaquinol (MKH2).</text>
</comment>
<dbReference type="EMBL" id="CP012752">
    <property type="protein sequence ID" value="ALG13981.1"/>
    <property type="molecule type" value="Genomic_DNA"/>
</dbReference>
<dbReference type="GO" id="GO:0043770">
    <property type="term" value="F:demethylmenaquinone methyltransferase activity"/>
    <property type="evidence" value="ECO:0007669"/>
    <property type="project" value="UniProtKB-UniRule"/>
</dbReference>
<dbReference type="Gene3D" id="3.40.50.150">
    <property type="entry name" value="Vaccinia Virus protein VP39"/>
    <property type="match status" value="1"/>
</dbReference>
<feature type="binding site" evidence="4">
    <location>
        <begin position="100"/>
        <end position="101"/>
    </location>
    <ligand>
        <name>S-adenosyl-L-methionine</name>
        <dbReference type="ChEBI" id="CHEBI:59789"/>
    </ligand>
</feature>
<keyword evidence="4" id="KW-0474">Menaquinone biosynthesis</keyword>
<evidence type="ECO:0000256" key="4">
    <source>
        <dbReference type="HAMAP-Rule" id="MF_01813"/>
    </source>
</evidence>
<proteinExistence type="inferred from homology"/>
<comment type="pathway">
    <text evidence="4">Quinol/quinone metabolism; menaquinone biosynthesis; menaquinol from 1,4-dihydroxy-2-naphthoate: step 2/2.</text>
</comment>
<dbReference type="InterPro" id="IPR029063">
    <property type="entry name" value="SAM-dependent_MTases_sf"/>
</dbReference>
<name>A0A0N9IFD5_9PSEU</name>
<dbReference type="STRING" id="860235.AOZ06_50290"/>
<dbReference type="SUPFAM" id="SSF53335">
    <property type="entry name" value="S-adenosyl-L-methionine-dependent methyltransferases"/>
    <property type="match status" value="1"/>
</dbReference>
<dbReference type="PANTHER" id="PTHR43591">
    <property type="entry name" value="METHYLTRANSFERASE"/>
    <property type="match status" value="1"/>
</dbReference>
<evidence type="ECO:0000256" key="2">
    <source>
        <dbReference type="ARBA" id="ARBA00022679"/>
    </source>
</evidence>
<feature type="binding site" evidence="4">
    <location>
        <position position="80"/>
    </location>
    <ligand>
        <name>S-adenosyl-L-methionine</name>
        <dbReference type="ChEBI" id="CHEBI:59789"/>
    </ligand>
</feature>
<dbReference type="Pfam" id="PF01209">
    <property type="entry name" value="Ubie_methyltran"/>
    <property type="match status" value="1"/>
</dbReference>
<evidence type="ECO:0000256" key="1">
    <source>
        <dbReference type="ARBA" id="ARBA00022603"/>
    </source>
</evidence>
<keyword evidence="6" id="KW-1185">Reference proteome</keyword>
<comment type="catalytic activity">
    <reaction evidence="4">
        <text>a 2-demethylmenaquinol + S-adenosyl-L-methionine = a menaquinol + S-adenosyl-L-homocysteine + H(+)</text>
        <dbReference type="Rhea" id="RHEA:42640"/>
        <dbReference type="Rhea" id="RHEA-COMP:9539"/>
        <dbReference type="Rhea" id="RHEA-COMP:9563"/>
        <dbReference type="ChEBI" id="CHEBI:15378"/>
        <dbReference type="ChEBI" id="CHEBI:18151"/>
        <dbReference type="ChEBI" id="CHEBI:55437"/>
        <dbReference type="ChEBI" id="CHEBI:57856"/>
        <dbReference type="ChEBI" id="CHEBI:59789"/>
        <dbReference type="EC" id="2.1.1.163"/>
    </reaction>
</comment>
<comment type="similarity">
    <text evidence="4">Belongs to the class I-like SAM-binding methyltransferase superfamily. MenG/UbiE family.</text>
</comment>
<dbReference type="UniPathway" id="UPA00079">
    <property type="reaction ID" value="UER00169"/>
</dbReference>
<organism evidence="5 6">
    <name type="scientific">Kibdelosporangium phytohabitans</name>
    <dbReference type="NCBI Taxonomy" id="860235"/>
    <lineage>
        <taxon>Bacteria</taxon>
        <taxon>Bacillati</taxon>
        <taxon>Actinomycetota</taxon>
        <taxon>Actinomycetes</taxon>
        <taxon>Pseudonocardiales</taxon>
        <taxon>Pseudonocardiaceae</taxon>
        <taxon>Kibdelosporangium</taxon>
    </lineage>
</organism>
<accession>A0A0N9IFD5</accession>
<reference evidence="5 6" key="1">
    <citation type="submission" date="2015-07" db="EMBL/GenBank/DDBJ databases">
        <title>Genome sequencing of Kibdelosporangium phytohabitans.</title>
        <authorList>
            <person name="Qin S."/>
            <person name="Xing K."/>
        </authorList>
    </citation>
    <scope>NUCLEOTIDE SEQUENCE [LARGE SCALE GENOMIC DNA]</scope>
    <source>
        <strain evidence="5 6">KLBMP1111</strain>
    </source>
</reference>
<dbReference type="PANTHER" id="PTHR43591:SF24">
    <property type="entry name" value="2-METHOXY-6-POLYPRENYL-1,4-BENZOQUINOL METHYLASE, MITOCHONDRIAL"/>
    <property type="match status" value="1"/>
</dbReference>
<dbReference type="PROSITE" id="PS51608">
    <property type="entry name" value="SAM_MT_UBIE"/>
    <property type="match status" value="1"/>
</dbReference>
<dbReference type="NCBIfam" id="TIGR01934">
    <property type="entry name" value="MenG_MenH_UbiE"/>
    <property type="match status" value="1"/>
</dbReference>
<dbReference type="EC" id="2.1.1.163" evidence="4"/>
<dbReference type="InterPro" id="IPR004033">
    <property type="entry name" value="UbiE/COQ5_MeTrFase"/>
</dbReference>
<keyword evidence="2 4" id="KW-0808">Transferase</keyword>
<dbReference type="HAMAP" id="MF_01813">
    <property type="entry name" value="MenG_UbiE_methyltr"/>
    <property type="match status" value="1"/>
</dbReference>
<keyword evidence="1 4" id="KW-0489">Methyltransferase</keyword>
<dbReference type="AlphaFoldDB" id="A0A0N9IFD5"/>
<protein>
    <recommendedName>
        <fullName evidence="4">Demethylmenaquinone methyltransferase</fullName>
        <ecNumber evidence="4">2.1.1.163</ecNumber>
    </recommendedName>
</protein>
<evidence type="ECO:0000313" key="5">
    <source>
        <dbReference type="EMBL" id="ALG13981.1"/>
    </source>
</evidence>
<feature type="binding site" evidence="4">
    <location>
        <position position="62"/>
    </location>
    <ligand>
        <name>S-adenosyl-L-methionine</name>
        <dbReference type="ChEBI" id="CHEBI:59789"/>
    </ligand>
</feature>
<evidence type="ECO:0000256" key="3">
    <source>
        <dbReference type="ARBA" id="ARBA00022691"/>
    </source>
</evidence>
<gene>
    <name evidence="4" type="primary">menG</name>
    <name evidence="5" type="ORF">AOZ06_50290</name>
</gene>